<dbReference type="AlphaFoldDB" id="A0A3D5QA67"/>
<feature type="chain" id="PRO_5017642658" description="Bacterial virulence factor lipase N-terminal domain-containing protein" evidence="1">
    <location>
        <begin position="20"/>
        <end position="690"/>
    </location>
</feature>
<evidence type="ECO:0000313" key="2">
    <source>
        <dbReference type="EMBL" id="HCW92179.1"/>
    </source>
</evidence>
<dbReference type="Proteomes" id="UP000262325">
    <property type="component" value="Unassembled WGS sequence"/>
</dbReference>
<dbReference type="InterPro" id="IPR029058">
    <property type="entry name" value="AB_hydrolase_fold"/>
</dbReference>
<comment type="caution">
    <text evidence="2">The sequence shown here is derived from an EMBL/GenBank/DDBJ whole genome shotgun (WGS) entry which is preliminary data.</text>
</comment>
<sequence>MFRKITYVLFILFSVSVLVSCGGGGSDDVETVSYNRLKFDTAESNMSIPFPNDVMWQETEGIVDLTAQAGSPSETALYSAIKALNIKGLSPNTPIAIPLASDIKLSSSSLYDSILIFDLTGYKIAMDTDPETTNPLNYFFTDIEIKQNGNIINVYPLNPMAVGHRYLVIITGDLKDYRGYSVMPSPIYKTLRDTDNCSTLDSPDLQNLCSIYDPLWDMAANLTGKKKENLLEIFTFTTADKTLGLKDFGVIQQALLTKDLSIIDNSSIEGYSYANVDADNASNEYVEVDGLSDLPLLCQNLYDQSQLNIVQPQLPLVTDGSNYFKSPNLYNLGSIQTIIDNKTLTYPQICNKIFDNASLYDNVTMTIANGAATGGVLIFQHGLGQSKSNVDLIANEFSSYMVVGMDLPWHGDRVLPQDDNNTSCYENVSGSCYLTANPIYDRLNIYQSLLDMHTLTKMFGLQTLDNSSPLYEAPLYFAGQSMGAITGSMLMNVDNITTSNVALQATEGQKAGNFINKGLLNVGGGNYAALLNEATNDLITGLLDTLGVEKHSIEYYTTLGVFQLLLDPVDPAYFADNTAISGKVLLQSANHDTVIPNASNKVLAHAYNFDPGVTITGDDTAASGAIASPSAGWYMFGSGDNWVNHGFLLSTSNLNDLYPEAFGYLNQTYVENMQGLAITQALNFLSTQPQ</sequence>
<keyword evidence="1" id="KW-0732">Signal</keyword>
<name>A0A3D5QA67_FLESI</name>
<accession>A0A3D5QA67</accession>
<evidence type="ECO:0000313" key="3">
    <source>
        <dbReference type="Proteomes" id="UP000262325"/>
    </source>
</evidence>
<dbReference type="Gene3D" id="3.40.50.1820">
    <property type="entry name" value="alpha/beta hydrolase"/>
    <property type="match status" value="1"/>
</dbReference>
<dbReference type="SUPFAM" id="SSF53474">
    <property type="entry name" value="alpha/beta-Hydrolases"/>
    <property type="match status" value="1"/>
</dbReference>
<organism evidence="2 3">
    <name type="scientific">Flexistipes sinusarabici</name>
    <dbReference type="NCBI Taxonomy" id="2352"/>
    <lineage>
        <taxon>Bacteria</taxon>
        <taxon>Pseudomonadati</taxon>
        <taxon>Deferribacterota</taxon>
        <taxon>Deferribacteres</taxon>
        <taxon>Deferribacterales</taxon>
        <taxon>Flexistipitaceae</taxon>
        <taxon>Flexistipes</taxon>
    </lineage>
</organism>
<protein>
    <recommendedName>
        <fullName evidence="4">Bacterial virulence factor lipase N-terminal domain-containing protein</fullName>
    </recommendedName>
</protein>
<reference evidence="2 3" key="1">
    <citation type="journal article" date="2018" name="Nat. Biotechnol.">
        <title>A standardized bacterial taxonomy based on genome phylogeny substantially revises the tree of life.</title>
        <authorList>
            <person name="Parks D.H."/>
            <person name="Chuvochina M."/>
            <person name="Waite D.W."/>
            <person name="Rinke C."/>
            <person name="Skarshewski A."/>
            <person name="Chaumeil P.A."/>
            <person name="Hugenholtz P."/>
        </authorList>
    </citation>
    <scope>NUCLEOTIDE SEQUENCE [LARGE SCALE GENOMIC DNA]</scope>
    <source>
        <strain evidence="2">UBA8672</strain>
    </source>
</reference>
<gene>
    <name evidence="2" type="ORF">DHM44_00680</name>
</gene>
<feature type="signal peptide" evidence="1">
    <location>
        <begin position="1"/>
        <end position="19"/>
    </location>
</feature>
<dbReference type="EMBL" id="DPPF01000014">
    <property type="protein sequence ID" value="HCW92179.1"/>
    <property type="molecule type" value="Genomic_DNA"/>
</dbReference>
<dbReference type="PROSITE" id="PS51257">
    <property type="entry name" value="PROKAR_LIPOPROTEIN"/>
    <property type="match status" value="1"/>
</dbReference>
<proteinExistence type="predicted"/>
<evidence type="ECO:0000256" key="1">
    <source>
        <dbReference type="SAM" id="SignalP"/>
    </source>
</evidence>
<evidence type="ECO:0008006" key="4">
    <source>
        <dbReference type="Google" id="ProtNLM"/>
    </source>
</evidence>